<comment type="caution">
    <text evidence="1">The sequence shown here is derived from an EMBL/GenBank/DDBJ whole genome shotgun (WGS) entry which is preliminary data.</text>
</comment>
<reference evidence="2" key="1">
    <citation type="journal article" date="2019" name="Int. J. Syst. Evol. Microbiol.">
        <title>The Global Catalogue of Microorganisms (GCM) 10K type strain sequencing project: providing services to taxonomists for standard genome sequencing and annotation.</title>
        <authorList>
            <consortium name="The Broad Institute Genomics Platform"/>
            <consortium name="The Broad Institute Genome Sequencing Center for Infectious Disease"/>
            <person name="Wu L."/>
            <person name="Ma J."/>
        </authorList>
    </citation>
    <scope>NUCLEOTIDE SEQUENCE [LARGE SCALE GENOMIC DNA]</scope>
    <source>
        <strain evidence="2">JCM 4147</strain>
    </source>
</reference>
<dbReference type="SUPFAM" id="SSF53850">
    <property type="entry name" value="Periplasmic binding protein-like II"/>
    <property type="match status" value="1"/>
</dbReference>
<dbReference type="PANTHER" id="PTHR43649">
    <property type="entry name" value="ARABINOSE-BINDING PROTEIN-RELATED"/>
    <property type="match status" value="1"/>
</dbReference>
<gene>
    <name evidence="1" type="ORF">ACFP1B_15670</name>
</gene>
<dbReference type="InterPro" id="IPR050490">
    <property type="entry name" value="Bact_solute-bd_prot1"/>
</dbReference>
<evidence type="ECO:0000313" key="2">
    <source>
        <dbReference type="Proteomes" id="UP001596200"/>
    </source>
</evidence>
<organism evidence="1 2">
    <name type="scientific">Streptomyces pulveraceus</name>
    <dbReference type="NCBI Taxonomy" id="68258"/>
    <lineage>
        <taxon>Bacteria</taxon>
        <taxon>Bacillati</taxon>
        <taxon>Actinomycetota</taxon>
        <taxon>Actinomycetes</taxon>
        <taxon>Kitasatosporales</taxon>
        <taxon>Streptomycetaceae</taxon>
        <taxon>Streptomyces</taxon>
    </lineage>
</organism>
<protein>
    <submittedName>
        <fullName evidence="1">ABC transporter substrate-binding protein</fullName>
    </submittedName>
</protein>
<dbReference type="EMBL" id="JBHSPU010000015">
    <property type="protein sequence ID" value="MFC5914846.1"/>
    <property type="molecule type" value="Genomic_DNA"/>
</dbReference>
<sequence>MRITRTVVAGRRRRAAVLATTGLTIPALLLTGCSSDSDTSGSTGPDANGNITLTVADFGQFGYKEAGLFAKYHELHPNITVKEDVTADEKIYYPKLLQQLNSGSGLADVQGIEVGRIKEITDTKADSFVDLGKVIDVGDWVSWKAKQATAPSGAVIGAGTDIGPMSLCYNTDLFKKAGLPTDRAEVAKKVAGGWEDYLKLGEEYKKKAPAGTYFMDSASAMFNAVVSSNAKQYYDEGGKPVYKESPSVQQGWKLATEVASKKLSQGLAQFDTNTWVPALRKGTIATVACPAWMAGQISANAGEGNKGKWDITTAPGATAANWGGSFLAVPKSGKNVEEAGKLVKWLTAPEQQAAVFKAIGVFPSNKGAYDLPDVKNAKLPYFNDAPIGQIYADEAKSIPEAVLGPKDGVIKDTISTQINNMEQRGTSPDKAWKAATDAIDKAIG</sequence>
<proteinExistence type="predicted"/>
<dbReference type="Proteomes" id="UP001596200">
    <property type="component" value="Unassembled WGS sequence"/>
</dbReference>
<dbReference type="PANTHER" id="PTHR43649:SF32">
    <property type="entry name" value="SUGAR BINDING SECRETED PROTEIN"/>
    <property type="match status" value="1"/>
</dbReference>
<dbReference type="PROSITE" id="PS51257">
    <property type="entry name" value="PROKAR_LIPOPROTEIN"/>
    <property type="match status" value="1"/>
</dbReference>
<keyword evidence="2" id="KW-1185">Reference proteome</keyword>
<name>A0ABW1GLT9_9ACTN</name>
<evidence type="ECO:0000313" key="1">
    <source>
        <dbReference type="EMBL" id="MFC5914846.1"/>
    </source>
</evidence>
<dbReference type="Gene3D" id="3.40.190.10">
    <property type="entry name" value="Periplasmic binding protein-like II"/>
    <property type="match status" value="1"/>
</dbReference>
<accession>A0ABW1GLT9</accession>
<dbReference type="RefSeq" id="WP_344514313.1">
    <property type="nucleotide sequence ID" value="NZ_BAAATU010000030.1"/>
</dbReference>
<dbReference type="InterPro" id="IPR006059">
    <property type="entry name" value="SBP"/>
</dbReference>
<dbReference type="Pfam" id="PF13416">
    <property type="entry name" value="SBP_bac_8"/>
    <property type="match status" value="1"/>
</dbReference>